<dbReference type="Proteomes" id="UP001165368">
    <property type="component" value="Unassembled WGS sequence"/>
</dbReference>
<evidence type="ECO:0000256" key="1">
    <source>
        <dbReference type="ARBA" id="ARBA00022987"/>
    </source>
</evidence>
<gene>
    <name evidence="4" type="ORF">LVY72_12685</name>
</gene>
<organism evidence="4 5">
    <name type="scientific">Arthrobacter hankyongi</name>
    <dbReference type="NCBI Taxonomy" id="2904801"/>
    <lineage>
        <taxon>Bacteria</taxon>
        <taxon>Bacillati</taxon>
        <taxon>Actinomycetota</taxon>
        <taxon>Actinomycetes</taxon>
        <taxon>Micrococcales</taxon>
        <taxon>Micrococcaceae</taxon>
        <taxon>Arthrobacter</taxon>
    </lineage>
</organism>
<dbReference type="Pfam" id="PF05121">
    <property type="entry name" value="GvpK"/>
    <property type="match status" value="1"/>
</dbReference>
<dbReference type="InterPro" id="IPR007805">
    <property type="entry name" value="GvpK"/>
</dbReference>
<protein>
    <submittedName>
        <fullName evidence="4">Gas vesicle protein K</fullName>
    </submittedName>
</protein>
<accession>A0ABS9L7W4</accession>
<evidence type="ECO:0000313" key="4">
    <source>
        <dbReference type="EMBL" id="MCG2622759.1"/>
    </source>
</evidence>
<name>A0ABS9L7W4_9MICC</name>
<dbReference type="PANTHER" id="PTHR40137">
    <property type="entry name" value="PROTEIN GVPK 1"/>
    <property type="match status" value="1"/>
</dbReference>
<proteinExistence type="inferred from homology"/>
<keyword evidence="1" id="KW-0304">Gas vesicle</keyword>
<comment type="similarity">
    <text evidence="3">Belongs to the gas vesicle GvpK family.</text>
</comment>
<evidence type="ECO:0000256" key="2">
    <source>
        <dbReference type="ARBA" id="ARBA00035108"/>
    </source>
</evidence>
<evidence type="ECO:0000313" key="5">
    <source>
        <dbReference type="Proteomes" id="UP001165368"/>
    </source>
</evidence>
<dbReference type="PANTHER" id="PTHR40137:SF2">
    <property type="entry name" value="PROTEIN GVPK 1"/>
    <property type="match status" value="1"/>
</dbReference>
<dbReference type="EMBL" id="JAKLTQ010000008">
    <property type="protein sequence ID" value="MCG2622759.1"/>
    <property type="molecule type" value="Genomic_DNA"/>
</dbReference>
<sequence length="107" mass="12007">MMLRVDEDSLKNGVLTLVVTLVEVIQEALENQALRRLEGGGLTEEEQDRLGNALLELDEAMEQIKKDHGITGSVAELRRGLDEVVDDVVDKLINPQRWAREQGDSIR</sequence>
<keyword evidence="5" id="KW-1185">Reference proteome</keyword>
<comment type="subcellular location">
    <subcellularLocation>
        <location evidence="2">Gas vesicle</location>
    </subcellularLocation>
</comment>
<comment type="caution">
    <text evidence="4">The sequence shown here is derived from an EMBL/GenBank/DDBJ whole genome shotgun (WGS) entry which is preliminary data.</text>
</comment>
<dbReference type="RefSeq" id="WP_237821371.1">
    <property type="nucleotide sequence ID" value="NZ_JAKLTQ010000008.1"/>
</dbReference>
<reference evidence="4" key="1">
    <citation type="submission" date="2022-01" db="EMBL/GenBank/DDBJ databases">
        <authorList>
            <person name="Jo J.-H."/>
            <person name="Im W.-T."/>
        </authorList>
    </citation>
    <scope>NUCLEOTIDE SEQUENCE</scope>
    <source>
        <strain evidence="4">I2-34</strain>
    </source>
</reference>
<evidence type="ECO:0000256" key="3">
    <source>
        <dbReference type="ARBA" id="ARBA00035659"/>
    </source>
</evidence>